<dbReference type="Proteomes" id="UP000029444">
    <property type="component" value="Unassembled WGS sequence"/>
</dbReference>
<dbReference type="AlphaFoldDB" id="A0A095SHV4"/>
<dbReference type="Pfam" id="PF13557">
    <property type="entry name" value="Phenol_MetA_deg"/>
    <property type="match status" value="1"/>
</dbReference>
<dbReference type="RefSeq" id="WP_035233614.1">
    <property type="nucleotide sequence ID" value="NZ_ARXV01000011.1"/>
</dbReference>
<feature type="chain" id="PRO_5001909380" description="Transporter" evidence="1">
    <location>
        <begin position="17"/>
        <end position="245"/>
    </location>
</feature>
<dbReference type="OrthoDB" id="6078166at2"/>
<dbReference type="SUPFAM" id="SSF56925">
    <property type="entry name" value="OMPA-like"/>
    <property type="match status" value="1"/>
</dbReference>
<proteinExistence type="predicted"/>
<evidence type="ECO:0008006" key="4">
    <source>
        <dbReference type="Google" id="ProtNLM"/>
    </source>
</evidence>
<name>A0A095SHV4_9GAMM</name>
<organism evidence="2 3">
    <name type="scientific">Alcanivorax nanhaiticus</name>
    <dbReference type="NCBI Taxonomy" id="1177154"/>
    <lineage>
        <taxon>Bacteria</taxon>
        <taxon>Pseudomonadati</taxon>
        <taxon>Pseudomonadota</taxon>
        <taxon>Gammaproteobacteria</taxon>
        <taxon>Oceanospirillales</taxon>
        <taxon>Alcanivoracaceae</taxon>
        <taxon>Alcanivorax</taxon>
    </lineage>
</organism>
<dbReference type="STRING" id="1177154.Y5S_02637"/>
<keyword evidence="1" id="KW-0732">Signal</keyword>
<dbReference type="PATRIC" id="fig|1177154.3.peg.2670"/>
<dbReference type="eggNOG" id="ENOG50335BC">
    <property type="taxonomic scope" value="Bacteria"/>
</dbReference>
<dbReference type="InterPro" id="IPR011250">
    <property type="entry name" value="OMP/PagP_B-barrel"/>
</dbReference>
<feature type="signal peptide" evidence="1">
    <location>
        <begin position="1"/>
        <end position="16"/>
    </location>
</feature>
<gene>
    <name evidence="2" type="ORF">Y5S_02637</name>
</gene>
<sequence>MRWLFSLFLIPGAVSAAPPFERPGLGLNPDTLQQHRIVLEQGLPDATLDQRSSPEITTLDFNTLLRLQVVSRMEIQVGINSYRYQKIDYANNDNDQDGLGDSSIGAKFALYRGEVFRAALLAGMLMDTASDGFSDGEDGSFIAVSGGWWMDDRHQLQLSVRMEDDGSETSTTLVPSWHARLSDQWAIFLDAGFTHNQDDGDDNNRAGGGITWMMTPSIQLDAYGRGALDSDSVDNEAGLGIAVAF</sequence>
<reference evidence="2 3" key="1">
    <citation type="submission" date="2012-09" db="EMBL/GenBank/DDBJ databases">
        <title>Genome Sequence of alkane-degrading Bacterium Alcanivorax sp. 19-m-6.</title>
        <authorList>
            <person name="Lai Q."/>
            <person name="Shao Z."/>
        </authorList>
    </citation>
    <scope>NUCLEOTIDE SEQUENCE [LARGE SCALE GENOMIC DNA]</scope>
    <source>
        <strain evidence="2 3">19-m-6</strain>
    </source>
</reference>
<comment type="caution">
    <text evidence="2">The sequence shown here is derived from an EMBL/GenBank/DDBJ whole genome shotgun (WGS) entry which is preliminary data.</text>
</comment>
<dbReference type="EMBL" id="ARXV01000011">
    <property type="protein sequence ID" value="KGD64097.1"/>
    <property type="molecule type" value="Genomic_DNA"/>
</dbReference>
<dbReference type="InterPro" id="IPR025737">
    <property type="entry name" value="FApF"/>
</dbReference>
<keyword evidence="3" id="KW-1185">Reference proteome</keyword>
<evidence type="ECO:0000313" key="3">
    <source>
        <dbReference type="Proteomes" id="UP000029444"/>
    </source>
</evidence>
<protein>
    <recommendedName>
        <fullName evidence="4">Transporter</fullName>
    </recommendedName>
</protein>
<evidence type="ECO:0000313" key="2">
    <source>
        <dbReference type="EMBL" id="KGD64097.1"/>
    </source>
</evidence>
<accession>A0A095SHV4</accession>
<evidence type="ECO:0000256" key="1">
    <source>
        <dbReference type="SAM" id="SignalP"/>
    </source>
</evidence>